<reference evidence="7" key="1">
    <citation type="journal article" date="2019" name="Int. J. Syst. Evol. Microbiol.">
        <title>The Global Catalogue of Microorganisms (GCM) 10K type strain sequencing project: providing services to taxonomists for standard genome sequencing and annotation.</title>
        <authorList>
            <consortium name="The Broad Institute Genomics Platform"/>
            <consortium name="The Broad Institute Genome Sequencing Center for Infectious Disease"/>
            <person name="Wu L."/>
            <person name="Ma J."/>
        </authorList>
    </citation>
    <scope>NUCLEOTIDE SEQUENCE [LARGE SCALE GENOMIC DNA]</scope>
    <source>
        <strain evidence="7">JCM 13249</strain>
    </source>
</reference>
<evidence type="ECO:0000256" key="2">
    <source>
        <dbReference type="ARBA" id="ARBA00023125"/>
    </source>
</evidence>
<dbReference type="Gene3D" id="1.20.120.530">
    <property type="entry name" value="GntR ligand-binding domain-like"/>
    <property type="match status" value="1"/>
</dbReference>
<protein>
    <submittedName>
        <fullName evidence="6">FadR/GntR family transcriptional regulator</fullName>
    </submittedName>
</protein>
<name>A0ABP4W2L8_9ACTN</name>
<proteinExistence type="predicted"/>
<dbReference type="Proteomes" id="UP001500655">
    <property type="component" value="Unassembled WGS sequence"/>
</dbReference>
<sequence length="254" mass="27559">MSAVADVRDQILALLAETHAAGEVKLPSERALASRFSVSRSTVREALRGLADQGGIVANHGSAWVVQTGTKQLVQALGLQLQFGELTHDQLLESRLVIEPPVASLAAQRRSVEDLAELQRLYLFMSEAETDSEFLRYDIAFHEQLARCTGNGYFVLAVTPLLVTLSETRQESLVEPSRRPMVLDEHRTILDAIHARDSATAGSAMREHIGSFARSVGLAIVMDAVAPRRRAAGGSTARPRKAAAAKRQPKESDG</sequence>
<evidence type="ECO:0000313" key="7">
    <source>
        <dbReference type="Proteomes" id="UP001500655"/>
    </source>
</evidence>
<keyword evidence="2" id="KW-0238">DNA-binding</keyword>
<keyword evidence="7" id="KW-1185">Reference proteome</keyword>
<evidence type="ECO:0000313" key="6">
    <source>
        <dbReference type="EMBL" id="GAA1745311.1"/>
    </source>
</evidence>
<dbReference type="PANTHER" id="PTHR43537:SF5">
    <property type="entry name" value="UXU OPERON TRANSCRIPTIONAL REGULATOR"/>
    <property type="match status" value="1"/>
</dbReference>
<evidence type="ECO:0000259" key="5">
    <source>
        <dbReference type="PROSITE" id="PS50949"/>
    </source>
</evidence>
<comment type="caution">
    <text evidence="6">The sequence shown here is derived from an EMBL/GenBank/DDBJ whole genome shotgun (WGS) entry which is preliminary data.</text>
</comment>
<dbReference type="SUPFAM" id="SSF46785">
    <property type="entry name" value="Winged helix' DNA-binding domain"/>
    <property type="match status" value="1"/>
</dbReference>
<keyword evidence="3" id="KW-0804">Transcription</keyword>
<keyword evidence="1" id="KW-0805">Transcription regulation</keyword>
<dbReference type="SMART" id="SM00345">
    <property type="entry name" value="HTH_GNTR"/>
    <property type="match status" value="1"/>
</dbReference>
<dbReference type="SMART" id="SM00895">
    <property type="entry name" value="FCD"/>
    <property type="match status" value="1"/>
</dbReference>
<dbReference type="Pfam" id="PF07729">
    <property type="entry name" value="FCD"/>
    <property type="match status" value="1"/>
</dbReference>
<feature type="region of interest" description="Disordered" evidence="4">
    <location>
        <begin position="229"/>
        <end position="254"/>
    </location>
</feature>
<dbReference type="InterPro" id="IPR008920">
    <property type="entry name" value="TF_FadR/GntR_C"/>
</dbReference>
<evidence type="ECO:0000256" key="4">
    <source>
        <dbReference type="SAM" id="MobiDB-lite"/>
    </source>
</evidence>
<dbReference type="Pfam" id="PF00392">
    <property type="entry name" value="GntR"/>
    <property type="match status" value="1"/>
</dbReference>
<dbReference type="PRINTS" id="PR00035">
    <property type="entry name" value="HTHGNTR"/>
</dbReference>
<dbReference type="EMBL" id="BAAALS010000005">
    <property type="protein sequence ID" value="GAA1745311.1"/>
    <property type="molecule type" value="Genomic_DNA"/>
</dbReference>
<evidence type="ECO:0000256" key="3">
    <source>
        <dbReference type="ARBA" id="ARBA00023163"/>
    </source>
</evidence>
<feature type="domain" description="HTH gntR-type" evidence="5">
    <location>
        <begin position="1"/>
        <end position="69"/>
    </location>
</feature>
<dbReference type="InterPro" id="IPR036388">
    <property type="entry name" value="WH-like_DNA-bd_sf"/>
</dbReference>
<dbReference type="SUPFAM" id="SSF48008">
    <property type="entry name" value="GntR ligand-binding domain-like"/>
    <property type="match status" value="1"/>
</dbReference>
<dbReference type="InterPro" id="IPR036390">
    <property type="entry name" value="WH_DNA-bd_sf"/>
</dbReference>
<evidence type="ECO:0000256" key="1">
    <source>
        <dbReference type="ARBA" id="ARBA00023015"/>
    </source>
</evidence>
<dbReference type="Gene3D" id="1.10.10.10">
    <property type="entry name" value="Winged helix-like DNA-binding domain superfamily/Winged helix DNA-binding domain"/>
    <property type="match status" value="1"/>
</dbReference>
<gene>
    <name evidence="6" type="ORF">GCM10009681_15310</name>
</gene>
<dbReference type="PROSITE" id="PS50949">
    <property type="entry name" value="HTH_GNTR"/>
    <property type="match status" value="1"/>
</dbReference>
<dbReference type="InterPro" id="IPR000524">
    <property type="entry name" value="Tscrpt_reg_HTH_GntR"/>
</dbReference>
<organism evidence="6 7">
    <name type="scientific">Luedemannella helvata</name>
    <dbReference type="NCBI Taxonomy" id="349315"/>
    <lineage>
        <taxon>Bacteria</taxon>
        <taxon>Bacillati</taxon>
        <taxon>Actinomycetota</taxon>
        <taxon>Actinomycetes</taxon>
        <taxon>Micromonosporales</taxon>
        <taxon>Micromonosporaceae</taxon>
        <taxon>Luedemannella</taxon>
    </lineage>
</organism>
<dbReference type="PANTHER" id="PTHR43537">
    <property type="entry name" value="TRANSCRIPTIONAL REGULATOR, GNTR FAMILY"/>
    <property type="match status" value="1"/>
</dbReference>
<dbReference type="InterPro" id="IPR011711">
    <property type="entry name" value="GntR_C"/>
</dbReference>
<dbReference type="RefSeq" id="WP_344078358.1">
    <property type="nucleotide sequence ID" value="NZ_BAAALS010000005.1"/>
</dbReference>
<accession>A0ABP4W2L8</accession>